<proteinExistence type="predicted"/>
<organism evidence="1 2">
    <name type="scientific">Chaetoceros tenuissimus</name>
    <dbReference type="NCBI Taxonomy" id="426638"/>
    <lineage>
        <taxon>Eukaryota</taxon>
        <taxon>Sar</taxon>
        <taxon>Stramenopiles</taxon>
        <taxon>Ochrophyta</taxon>
        <taxon>Bacillariophyta</taxon>
        <taxon>Coscinodiscophyceae</taxon>
        <taxon>Chaetocerotophycidae</taxon>
        <taxon>Chaetocerotales</taxon>
        <taxon>Chaetocerotaceae</taxon>
        <taxon>Chaetoceros</taxon>
    </lineage>
</organism>
<comment type="caution">
    <text evidence="1">The sequence shown here is derived from an EMBL/GenBank/DDBJ whole genome shotgun (WGS) entry which is preliminary data.</text>
</comment>
<protein>
    <submittedName>
        <fullName evidence="1">Uncharacterized protein</fullName>
    </submittedName>
</protein>
<dbReference type="EMBL" id="BLLK01000062">
    <property type="protein sequence ID" value="GFH59217.1"/>
    <property type="molecule type" value="Genomic_DNA"/>
</dbReference>
<evidence type="ECO:0000313" key="1">
    <source>
        <dbReference type="EMBL" id="GFH59217.1"/>
    </source>
</evidence>
<accession>A0AAD3D7A0</accession>
<sequence>MQNDGKAKVSGEIDSNPNIFIATRIHLGKQSNPPSQTKLESMVSSFLNSASTIKATKAAIAVDSEEKIKGYDLVSSIQQAIKDVQEQSGTGQECEIVEVNPWGNFVNALNALTSWACRSQIEYGNSVIMFISAETSLTKDSVDSMIKHMDDKTLVVGAALPGHDYQGDGSGKGVEVALNGRTCAWNTLAAWNLEKLALTGFPLLADGLHRLGDGAPVAGGIEEVSTVLIQQKINPTESKAKLVKIDGVEWEQKFEDEERRKWHEVKMNSKYTRAEVHRSLLGGIEGTAIHI</sequence>
<name>A0AAD3D7A0_9STRA</name>
<evidence type="ECO:0000313" key="2">
    <source>
        <dbReference type="Proteomes" id="UP001054902"/>
    </source>
</evidence>
<dbReference type="Proteomes" id="UP001054902">
    <property type="component" value="Unassembled WGS sequence"/>
</dbReference>
<gene>
    <name evidence="1" type="ORF">CTEN210_15693</name>
</gene>
<dbReference type="AlphaFoldDB" id="A0AAD3D7A0"/>
<keyword evidence="2" id="KW-1185">Reference proteome</keyword>
<reference evidence="1 2" key="1">
    <citation type="journal article" date="2021" name="Sci. Rep.">
        <title>The genome of the diatom Chaetoceros tenuissimus carries an ancient integrated fragment of an extant virus.</title>
        <authorList>
            <person name="Hongo Y."/>
            <person name="Kimura K."/>
            <person name="Takaki Y."/>
            <person name="Yoshida Y."/>
            <person name="Baba S."/>
            <person name="Kobayashi G."/>
            <person name="Nagasaki K."/>
            <person name="Hano T."/>
            <person name="Tomaru Y."/>
        </authorList>
    </citation>
    <scope>NUCLEOTIDE SEQUENCE [LARGE SCALE GENOMIC DNA]</scope>
    <source>
        <strain evidence="1 2">NIES-3715</strain>
    </source>
</reference>